<accession>A0A6T7YPF7</accession>
<dbReference type="EMBL" id="HBFA01034365">
    <property type="protein sequence ID" value="CAD8685375.1"/>
    <property type="molecule type" value="Transcribed_RNA"/>
</dbReference>
<name>A0A6T7YPF7_9CHLO</name>
<feature type="compositionally biased region" description="Polar residues" evidence="1">
    <location>
        <begin position="269"/>
        <end position="288"/>
    </location>
</feature>
<evidence type="ECO:0000313" key="3">
    <source>
        <dbReference type="EMBL" id="CAD8685375.1"/>
    </source>
</evidence>
<feature type="region of interest" description="Disordered" evidence="1">
    <location>
        <begin position="1"/>
        <end position="33"/>
    </location>
</feature>
<protein>
    <submittedName>
        <fullName evidence="3">Uncharacterized protein</fullName>
    </submittedName>
</protein>
<feature type="compositionally biased region" description="Polar residues" evidence="1">
    <location>
        <begin position="299"/>
        <end position="312"/>
    </location>
</feature>
<dbReference type="AlphaFoldDB" id="A0A6T7YPF7"/>
<dbReference type="EMBL" id="HBFA01034364">
    <property type="protein sequence ID" value="CAD8685374.1"/>
    <property type="molecule type" value="Transcribed_RNA"/>
</dbReference>
<feature type="region of interest" description="Disordered" evidence="1">
    <location>
        <begin position="248"/>
        <end position="342"/>
    </location>
</feature>
<evidence type="ECO:0000313" key="2">
    <source>
        <dbReference type="EMBL" id="CAD8685374.1"/>
    </source>
</evidence>
<evidence type="ECO:0000256" key="1">
    <source>
        <dbReference type="SAM" id="MobiDB-lite"/>
    </source>
</evidence>
<organism evidence="3">
    <name type="scientific">Pyramimonas obovata</name>
    <dbReference type="NCBI Taxonomy" id="1411642"/>
    <lineage>
        <taxon>Eukaryota</taxon>
        <taxon>Viridiplantae</taxon>
        <taxon>Chlorophyta</taxon>
        <taxon>Pyramimonadophyceae</taxon>
        <taxon>Pyramimonadales</taxon>
        <taxon>Pyramimonadaceae</taxon>
        <taxon>Pyramimonas</taxon>
        <taxon>Pyramimonas incertae sedis</taxon>
    </lineage>
</organism>
<reference evidence="3" key="1">
    <citation type="submission" date="2021-01" db="EMBL/GenBank/DDBJ databases">
        <authorList>
            <person name="Corre E."/>
            <person name="Pelletier E."/>
            <person name="Niang G."/>
            <person name="Scheremetjew M."/>
            <person name="Finn R."/>
            <person name="Kale V."/>
            <person name="Holt S."/>
            <person name="Cochrane G."/>
            <person name="Meng A."/>
            <person name="Brown T."/>
            <person name="Cohen L."/>
        </authorList>
    </citation>
    <scope>NUCLEOTIDE SEQUENCE</scope>
    <source>
        <strain evidence="3">CCMP722</strain>
    </source>
</reference>
<feature type="compositionally biased region" description="Basic and acidic residues" evidence="1">
    <location>
        <begin position="132"/>
        <end position="146"/>
    </location>
</feature>
<proteinExistence type="predicted"/>
<gene>
    <name evidence="2" type="ORF">POBO1169_LOCUS17244</name>
    <name evidence="3" type="ORF">POBO1169_LOCUS17245</name>
</gene>
<feature type="region of interest" description="Disordered" evidence="1">
    <location>
        <begin position="116"/>
        <end position="146"/>
    </location>
</feature>
<sequence>MGMSGVSTPLCGNRVLTEHEAEEETSGKRDLRNLNEEDICDTWTPMTATRDISSNYVYGSNIRRKQDDSSRSLYLSHTEGGGPNWRELPTGPLLRTFELLWALEWEDSCQRAASAETARLTASNDDTECEGTEDKTRPEPSGCKERRDGSLARCARVCRSWRAGALEVLLGDTAASRPARIGMTSQSAAQLGKRVCAPAGSEYTTLAQTVNPEDGATTSITDGEACSRPVRDPTNPLPAELILRQQQQQLRQYRSAYAGPRQDSRTEDLSTMNEQQTSRDGGAHSTQSRGGGRHKHSTQSRGGSVHTTQRTWSFPAATAAQAPSNEEGTTDGVGTREDGNRAQATCAATGAFSHGGLSQGPSGFGGQQAMSREFTSEYQPPHRTPHSVVEDACSA</sequence>
<feature type="region of interest" description="Disordered" evidence="1">
    <location>
        <begin position="374"/>
        <end position="395"/>
    </location>
</feature>
<feature type="region of interest" description="Disordered" evidence="1">
    <location>
        <begin position="211"/>
        <end position="236"/>
    </location>
</feature>
<feature type="compositionally biased region" description="Polar residues" evidence="1">
    <location>
        <begin position="211"/>
        <end position="221"/>
    </location>
</feature>